<dbReference type="PANTHER" id="PTHR10192">
    <property type="entry name" value="MOLYBDOPTERIN BIOSYNTHESIS PROTEIN"/>
    <property type="match status" value="1"/>
</dbReference>
<proteinExistence type="inferred from homology"/>
<comment type="function">
    <text evidence="1 6">Catalyzes the insertion of molybdate into adenylated molybdopterin with the concomitant release of AMP.</text>
</comment>
<evidence type="ECO:0000256" key="1">
    <source>
        <dbReference type="ARBA" id="ARBA00002901"/>
    </source>
</evidence>
<dbReference type="Gene3D" id="2.170.190.11">
    <property type="entry name" value="Molybdopterin biosynthesis moea protein, domain 3"/>
    <property type="match status" value="1"/>
</dbReference>
<dbReference type="InterPro" id="IPR036425">
    <property type="entry name" value="MoaB/Mog-like_dom_sf"/>
</dbReference>
<dbReference type="Proteomes" id="UP001142610">
    <property type="component" value="Unassembled WGS sequence"/>
</dbReference>
<comment type="cofactor">
    <cofactor evidence="6">
        <name>Mg(2+)</name>
        <dbReference type="ChEBI" id="CHEBI:18420"/>
    </cofactor>
</comment>
<evidence type="ECO:0000256" key="5">
    <source>
        <dbReference type="ARBA" id="ARBA00047317"/>
    </source>
</evidence>
<dbReference type="Pfam" id="PF03454">
    <property type="entry name" value="MoeA_C"/>
    <property type="match status" value="1"/>
</dbReference>
<evidence type="ECO:0000256" key="2">
    <source>
        <dbReference type="ARBA" id="ARBA00005046"/>
    </source>
</evidence>
<keyword evidence="6" id="KW-0479">Metal-binding</keyword>
<keyword evidence="9" id="KW-1185">Reference proteome</keyword>
<dbReference type="SMART" id="SM00852">
    <property type="entry name" value="MoCF_biosynth"/>
    <property type="match status" value="1"/>
</dbReference>
<dbReference type="GO" id="GO:0005829">
    <property type="term" value="C:cytosol"/>
    <property type="evidence" value="ECO:0007669"/>
    <property type="project" value="TreeGrafter"/>
</dbReference>
<sequence length="394" mass="40730">MVNPLLSLDEARRRLLAGAGTLGTERLPLDDALGRVLAEEVAAYRAQPPSALSAMDGYAIRKADLPGPFKLVGEAPAGAPYEGALSQGETVRIFTGGVVPASADKVVVQEIVREEDGQATLTEEPSEASFIRPAGLDFGQGDAVLKPGTLLTPAALALAAAANHAELCVTTKPRIAIVSSGDELVPPGGEPQPAEIIDAASYGIAAFIRQWGGEVTRRLHLRDDLAAVTEAARRLADEADLIVTIGGASVGAKDLLRAAFQEAGAEERFAGIDVRPGKPFWHARAGRTLIAGLPGNPASAMVTARLLVAPLIGTLTGRGSHVFTESMRAPLAAALPPPGMRTTWHRAAMAEGELHIDPHGDSALLTPLAAASCLVCQPGDTPLAEGTLAEALPL</sequence>
<dbReference type="GO" id="GO:0046872">
    <property type="term" value="F:metal ion binding"/>
    <property type="evidence" value="ECO:0007669"/>
    <property type="project" value="UniProtKB-UniRule"/>
</dbReference>
<evidence type="ECO:0000259" key="7">
    <source>
        <dbReference type="SMART" id="SM00852"/>
    </source>
</evidence>
<dbReference type="InterPro" id="IPR005111">
    <property type="entry name" value="MoeA_C_domain_IV"/>
</dbReference>
<dbReference type="Gene3D" id="2.40.340.10">
    <property type="entry name" value="MoeA, C-terminal, domain IV"/>
    <property type="match status" value="1"/>
</dbReference>
<protein>
    <recommendedName>
        <fullName evidence="6">Molybdopterin molybdenumtransferase</fullName>
        <ecNumber evidence="6">2.10.1.1</ecNumber>
    </recommendedName>
</protein>
<dbReference type="InterPro" id="IPR001453">
    <property type="entry name" value="MoaB/Mog_dom"/>
</dbReference>
<dbReference type="GO" id="GO:0006777">
    <property type="term" value="P:Mo-molybdopterin cofactor biosynthetic process"/>
    <property type="evidence" value="ECO:0007669"/>
    <property type="project" value="UniProtKB-UniRule"/>
</dbReference>
<keyword evidence="6" id="KW-0808">Transferase</keyword>
<evidence type="ECO:0000313" key="8">
    <source>
        <dbReference type="EMBL" id="MCQ8184857.1"/>
    </source>
</evidence>
<dbReference type="SUPFAM" id="SSF63882">
    <property type="entry name" value="MoeA N-terminal region -like"/>
    <property type="match status" value="1"/>
</dbReference>
<comment type="pathway">
    <text evidence="2 6">Cofactor biosynthesis; molybdopterin biosynthesis.</text>
</comment>
<evidence type="ECO:0000256" key="4">
    <source>
        <dbReference type="ARBA" id="ARBA00023150"/>
    </source>
</evidence>
<dbReference type="Pfam" id="PF00994">
    <property type="entry name" value="MoCF_biosynth"/>
    <property type="match status" value="1"/>
</dbReference>
<dbReference type="CDD" id="cd00887">
    <property type="entry name" value="MoeA"/>
    <property type="match status" value="1"/>
</dbReference>
<feature type="domain" description="MoaB/Mog" evidence="7">
    <location>
        <begin position="176"/>
        <end position="314"/>
    </location>
</feature>
<gene>
    <name evidence="8" type="ORF">NOG11_05585</name>
</gene>
<accession>A0A9X2L898</accession>
<dbReference type="EC" id="2.10.1.1" evidence="6"/>
<organism evidence="8 9">
    <name type="scientific">Parvularcula maris</name>
    <dbReference type="NCBI Taxonomy" id="2965077"/>
    <lineage>
        <taxon>Bacteria</taxon>
        <taxon>Pseudomonadati</taxon>
        <taxon>Pseudomonadota</taxon>
        <taxon>Alphaproteobacteria</taxon>
        <taxon>Parvularculales</taxon>
        <taxon>Parvularculaceae</taxon>
        <taxon>Parvularcula</taxon>
    </lineage>
</organism>
<dbReference type="Pfam" id="PF03453">
    <property type="entry name" value="MoeA_N"/>
    <property type="match status" value="1"/>
</dbReference>
<comment type="caution">
    <text evidence="8">The sequence shown here is derived from an EMBL/GenBank/DDBJ whole genome shotgun (WGS) entry which is preliminary data.</text>
</comment>
<name>A0A9X2L898_9PROT</name>
<dbReference type="InterPro" id="IPR038987">
    <property type="entry name" value="MoeA-like"/>
</dbReference>
<dbReference type="EMBL" id="JANIBC010000002">
    <property type="protein sequence ID" value="MCQ8184857.1"/>
    <property type="molecule type" value="Genomic_DNA"/>
</dbReference>
<keyword evidence="4 6" id="KW-0501">Molybdenum cofactor biosynthesis</keyword>
<dbReference type="InterPro" id="IPR036135">
    <property type="entry name" value="MoeA_linker/N_sf"/>
</dbReference>
<comment type="catalytic activity">
    <reaction evidence="5">
        <text>adenylyl-molybdopterin + molybdate = Mo-molybdopterin + AMP + H(+)</text>
        <dbReference type="Rhea" id="RHEA:35047"/>
        <dbReference type="ChEBI" id="CHEBI:15378"/>
        <dbReference type="ChEBI" id="CHEBI:36264"/>
        <dbReference type="ChEBI" id="CHEBI:62727"/>
        <dbReference type="ChEBI" id="CHEBI:71302"/>
        <dbReference type="ChEBI" id="CHEBI:456215"/>
        <dbReference type="EC" id="2.10.1.1"/>
    </reaction>
</comment>
<dbReference type="AlphaFoldDB" id="A0A9X2L898"/>
<dbReference type="InterPro" id="IPR036688">
    <property type="entry name" value="MoeA_C_domain_IV_sf"/>
</dbReference>
<dbReference type="RefSeq" id="WP_256618707.1">
    <property type="nucleotide sequence ID" value="NZ_JANIBC010000002.1"/>
</dbReference>
<dbReference type="InterPro" id="IPR005110">
    <property type="entry name" value="MoeA_linker/N"/>
</dbReference>
<evidence type="ECO:0000256" key="6">
    <source>
        <dbReference type="RuleBase" id="RU365090"/>
    </source>
</evidence>
<evidence type="ECO:0000256" key="3">
    <source>
        <dbReference type="ARBA" id="ARBA00010763"/>
    </source>
</evidence>
<dbReference type="SUPFAM" id="SSF63867">
    <property type="entry name" value="MoeA C-terminal domain-like"/>
    <property type="match status" value="1"/>
</dbReference>
<evidence type="ECO:0000313" key="9">
    <source>
        <dbReference type="Proteomes" id="UP001142610"/>
    </source>
</evidence>
<dbReference type="Gene3D" id="3.90.105.10">
    <property type="entry name" value="Molybdopterin biosynthesis moea protein, domain 2"/>
    <property type="match status" value="1"/>
</dbReference>
<keyword evidence="6" id="KW-0460">Magnesium</keyword>
<dbReference type="Gene3D" id="3.40.980.10">
    <property type="entry name" value="MoaB/Mog-like domain"/>
    <property type="match status" value="1"/>
</dbReference>
<dbReference type="NCBIfam" id="TIGR00177">
    <property type="entry name" value="molyb_syn"/>
    <property type="match status" value="1"/>
</dbReference>
<dbReference type="SUPFAM" id="SSF53218">
    <property type="entry name" value="Molybdenum cofactor biosynthesis proteins"/>
    <property type="match status" value="1"/>
</dbReference>
<dbReference type="GO" id="GO:0061599">
    <property type="term" value="F:molybdopterin molybdotransferase activity"/>
    <property type="evidence" value="ECO:0007669"/>
    <property type="project" value="UniProtKB-UniRule"/>
</dbReference>
<dbReference type="PANTHER" id="PTHR10192:SF5">
    <property type="entry name" value="GEPHYRIN"/>
    <property type="match status" value="1"/>
</dbReference>
<comment type="similarity">
    <text evidence="3 6">Belongs to the MoeA family.</text>
</comment>
<reference evidence="8" key="1">
    <citation type="submission" date="2022-07" db="EMBL/GenBank/DDBJ databases">
        <title>Parvularcula maris sp. nov., an algicidal bacterium isolated from seawater.</title>
        <authorList>
            <person name="Li F."/>
        </authorList>
    </citation>
    <scope>NUCLEOTIDE SEQUENCE</scope>
    <source>
        <strain evidence="8">BGMRC 0090</strain>
    </source>
</reference>
<keyword evidence="6" id="KW-0500">Molybdenum</keyword>